<evidence type="ECO:0000313" key="3">
    <source>
        <dbReference type="EMBL" id="KAF8695947.1"/>
    </source>
</evidence>
<keyword evidence="4" id="KW-1185">Reference proteome</keyword>
<dbReference type="InterPro" id="IPR025066">
    <property type="entry name" value="CCDC174-like"/>
</dbReference>
<evidence type="ECO:0000313" key="4">
    <source>
        <dbReference type="Proteomes" id="UP000636709"/>
    </source>
</evidence>
<sequence>MSSPAATAPSSSGATQPPVPPPPTEQQGASRERRMESLGWLTESAVMPKKHKAIEGVGAASILDLKAQLYRTQEEARNPAAPGAVPAASGGEFRRAKIRSAPTDPLGAKNSGVDARAHKYVSAPLYKLELKAVKDGSASYAALEKKAELYEKLSRGELPDEEDKEKYCVDFFQKGFERVYEPQMPESSNRDSDATEPQVLCPLWTMMCSWPFYYLAPFCICREVHEEVSEARQKASTVRSRRQEQDAARREKLKQAYLKKRLEKLIAEKQACSASDDLPAS</sequence>
<dbReference type="PANTHER" id="PTHR15885">
    <property type="entry name" value="COILED-COIL DOMAIN-CONTAINING PROTEIN 174"/>
    <property type="match status" value="1"/>
</dbReference>
<keyword evidence="1" id="KW-0175">Coiled coil</keyword>
<dbReference type="AlphaFoldDB" id="A0A835EMX7"/>
<feature type="compositionally biased region" description="Low complexity" evidence="2">
    <location>
        <begin position="1"/>
        <end position="16"/>
    </location>
</feature>
<proteinExistence type="predicted"/>
<dbReference type="OrthoDB" id="333551at2759"/>
<evidence type="ECO:0000256" key="2">
    <source>
        <dbReference type="SAM" id="MobiDB-lite"/>
    </source>
</evidence>
<accession>A0A835EMX7</accession>
<dbReference type="EMBL" id="JACEFO010001882">
    <property type="protein sequence ID" value="KAF8695947.1"/>
    <property type="molecule type" value="Genomic_DNA"/>
</dbReference>
<evidence type="ECO:0000256" key="1">
    <source>
        <dbReference type="ARBA" id="ARBA00023054"/>
    </source>
</evidence>
<dbReference type="PANTHER" id="PTHR15885:SF1">
    <property type="entry name" value="COILED-COIL DOMAIN-CONTAINING PROTEIN 174"/>
    <property type="match status" value="1"/>
</dbReference>
<dbReference type="Proteomes" id="UP000636709">
    <property type="component" value="Unassembled WGS sequence"/>
</dbReference>
<dbReference type="GO" id="GO:0005634">
    <property type="term" value="C:nucleus"/>
    <property type="evidence" value="ECO:0007669"/>
    <property type="project" value="TreeGrafter"/>
</dbReference>
<gene>
    <name evidence="3" type="ORF">HU200_036823</name>
</gene>
<reference evidence="3" key="1">
    <citation type="submission" date="2020-07" db="EMBL/GenBank/DDBJ databases">
        <title>Genome sequence and genetic diversity analysis of an under-domesticated orphan crop, white fonio (Digitaria exilis).</title>
        <authorList>
            <person name="Bennetzen J.L."/>
            <person name="Chen S."/>
            <person name="Ma X."/>
            <person name="Wang X."/>
            <person name="Yssel A.E.J."/>
            <person name="Chaluvadi S.R."/>
            <person name="Johnson M."/>
            <person name="Gangashetty P."/>
            <person name="Hamidou F."/>
            <person name="Sanogo M.D."/>
            <person name="Zwaenepoel A."/>
            <person name="Wallace J."/>
            <person name="Van De Peer Y."/>
            <person name="Van Deynze A."/>
        </authorList>
    </citation>
    <scope>NUCLEOTIDE SEQUENCE</scope>
    <source>
        <tissue evidence="3">Leaves</tissue>
    </source>
</reference>
<protein>
    <submittedName>
        <fullName evidence="3">Uncharacterized protein</fullName>
    </submittedName>
</protein>
<organism evidence="3 4">
    <name type="scientific">Digitaria exilis</name>
    <dbReference type="NCBI Taxonomy" id="1010633"/>
    <lineage>
        <taxon>Eukaryota</taxon>
        <taxon>Viridiplantae</taxon>
        <taxon>Streptophyta</taxon>
        <taxon>Embryophyta</taxon>
        <taxon>Tracheophyta</taxon>
        <taxon>Spermatophyta</taxon>
        <taxon>Magnoliopsida</taxon>
        <taxon>Liliopsida</taxon>
        <taxon>Poales</taxon>
        <taxon>Poaceae</taxon>
        <taxon>PACMAD clade</taxon>
        <taxon>Panicoideae</taxon>
        <taxon>Panicodae</taxon>
        <taxon>Paniceae</taxon>
        <taxon>Anthephorinae</taxon>
        <taxon>Digitaria</taxon>
    </lineage>
</organism>
<name>A0A835EMX7_9POAL</name>
<comment type="caution">
    <text evidence="3">The sequence shown here is derived from an EMBL/GenBank/DDBJ whole genome shotgun (WGS) entry which is preliminary data.</text>
</comment>
<feature type="region of interest" description="Disordered" evidence="2">
    <location>
        <begin position="1"/>
        <end position="43"/>
    </location>
</feature>